<dbReference type="Gene3D" id="3.40.50.300">
    <property type="entry name" value="P-loop containing nucleotide triphosphate hydrolases"/>
    <property type="match status" value="1"/>
</dbReference>
<dbReference type="PRINTS" id="PR01590">
    <property type="entry name" value="HTHFIS"/>
</dbReference>
<dbReference type="Gene3D" id="1.10.8.60">
    <property type="match status" value="1"/>
</dbReference>
<dbReference type="EMBL" id="SJPT01000008">
    <property type="protein sequence ID" value="TWU20464.1"/>
    <property type="molecule type" value="Genomic_DNA"/>
</dbReference>
<evidence type="ECO:0000256" key="2">
    <source>
        <dbReference type="ARBA" id="ARBA00022840"/>
    </source>
</evidence>
<dbReference type="SUPFAM" id="SSF52540">
    <property type="entry name" value="P-loop containing nucleoside triphosphate hydrolases"/>
    <property type="match status" value="1"/>
</dbReference>
<evidence type="ECO:0000256" key="5">
    <source>
        <dbReference type="SAM" id="MobiDB-lite"/>
    </source>
</evidence>
<evidence type="ECO:0000256" key="4">
    <source>
        <dbReference type="ARBA" id="ARBA00023163"/>
    </source>
</evidence>
<feature type="domain" description="PAS" evidence="7">
    <location>
        <begin position="6"/>
        <end position="54"/>
    </location>
</feature>
<dbReference type="GO" id="GO:0005524">
    <property type="term" value="F:ATP binding"/>
    <property type="evidence" value="ECO:0007669"/>
    <property type="project" value="UniProtKB-KW"/>
</dbReference>
<name>A0A5C6CAP2_9BACT</name>
<accession>A0A5C6CAP2</accession>
<evidence type="ECO:0000313" key="8">
    <source>
        <dbReference type="EMBL" id="TWU20464.1"/>
    </source>
</evidence>
<dbReference type="Gene3D" id="1.10.10.60">
    <property type="entry name" value="Homeodomain-like"/>
    <property type="match status" value="1"/>
</dbReference>
<evidence type="ECO:0000256" key="3">
    <source>
        <dbReference type="ARBA" id="ARBA00023015"/>
    </source>
</evidence>
<dbReference type="InterPro" id="IPR000014">
    <property type="entry name" value="PAS"/>
</dbReference>
<dbReference type="InterPro" id="IPR027417">
    <property type="entry name" value="P-loop_NTPase"/>
</dbReference>
<feature type="domain" description="Sigma-54 factor interaction" evidence="6">
    <location>
        <begin position="156"/>
        <end position="380"/>
    </location>
</feature>
<dbReference type="InterPro" id="IPR009057">
    <property type="entry name" value="Homeodomain-like_sf"/>
</dbReference>
<dbReference type="PROSITE" id="PS50112">
    <property type="entry name" value="PAS"/>
    <property type="match status" value="1"/>
</dbReference>
<keyword evidence="9" id="KW-1185">Reference proteome</keyword>
<evidence type="ECO:0000256" key="1">
    <source>
        <dbReference type="ARBA" id="ARBA00022741"/>
    </source>
</evidence>
<dbReference type="PANTHER" id="PTHR32071">
    <property type="entry name" value="TRANSCRIPTIONAL REGULATORY PROTEIN"/>
    <property type="match status" value="1"/>
</dbReference>
<dbReference type="InterPro" id="IPR002197">
    <property type="entry name" value="HTH_Fis"/>
</dbReference>
<evidence type="ECO:0000259" key="7">
    <source>
        <dbReference type="PROSITE" id="PS50112"/>
    </source>
</evidence>
<dbReference type="Proteomes" id="UP000316304">
    <property type="component" value="Unassembled WGS sequence"/>
</dbReference>
<keyword evidence="4" id="KW-0804">Transcription</keyword>
<dbReference type="Pfam" id="PF02954">
    <property type="entry name" value="HTH_8"/>
    <property type="match status" value="1"/>
</dbReference>
<dbReference type="InterPro" id="IPR058031">
    <property type="entry name" value="AAA_lid_NorR"/>
</dbReference>
<dbReference type="PANTHER" id="PTHR32071:SF57">
    <property type="entry name" value="C4-DICARBOXYLATE TRANSPORT TRANSCRIPTIONAL REGULATORY PROTEIN DCTD"/>
    <property type="match status" value="1"/>
</dbReference>
<proteinExistence type="predicted"/>
<dbReference type="GO" id="GO:0018675">
    <property type="term" value="F:(S)-limonene 6-monooxygenase activity"/>
    <property type="evidence" value="ECO:0007669"/>
    <property type="project" value="UniProtKB-EC"/>
</dbReference>
<dbReference type="InterPro" id="IPR002078">
    <property type="entry name" value="Sigma_54_int"/>
</dbReference>
<reference evidence="8 9" key="1">
    <citation type="submission" date="2019-02" db="EMBL/GenBank/DDBJ databases">
        <title>Deep-cultivation of Planctomycetes and their phenomic and genomic characterization uncovers novel biology.</title>
        <authorList>
            <person name="Wiegand S."/>
            <person name="Jogler M."/>
            <person name="Boedeker C."/>
            <person name="Pinto D."/>
            <person name="Vollmers J."/>
            <person name="Rivas-Marin E."/>
            <person name="Kohn T."/>
            <person name="Peeters S.H."/>
            <person name="Heuer A."/>
            <person name="Rast P."/>
            <person name="Oberbeckmann S."/>
            <person name="Bunk B."/>
            <person name="Jeske O."/>
            <person name="Meyerdierks A."/>
            <person name="Storesund J.E."/>
            <person name="Kallscheuer N."/>
            <person name="Luecker S."/>
            <person name="Lage O.M."/>
            <person name="Pohl T."/>
            <person name="Merkel B.J."/>
            <person name="Hornburger P."/>
            <person name="Mueller R.-W."/>
            <person name="Bruemmer F."/>
            <person name="Labrenz M."/>
            <person name="Spormann A.M."/>
            <person name="Op Den Camp H."/>
            <person name="Overmann J."/>
            <person name="Amann R."/>
            <person name="Jetten M.S.M."/>
            <person name="Mascher T."/>
            <person name="Medema M.H."/>
            <person name="Devos D.P."/>
            <person name="Kaster A.-K."/>
            <person name="Ovreas L."/>
            <person name="Rohde M."/>
            <person name="Galperin M.Y."/>
            <person name="Jogler C."/>
        </authorList>
    </citation>
    <scope>NUCLEOTIDE SEQUENCE [LARGE SCALE GENOMIC DNA]</scope>
    <source>
        <strain evidence="8 9">Pla52o</strain>
    </source>
</reference>
<dbReference type="EC" id="1.14.14.51" evidence="8"/>
<dbReference type="PROSITE" id="PS50045">
    <property type="entry name" value="SIGMA54_INTERACT_4"/>
    <property type="match status" value="1"/>
</dbReference>
<evidence type="ECO:0000259" key="6">
    <source>
        <dbReference type="PROSITE" id="PS50045"/>
    </source>
</evidence>
<dbReference type="SUPFAM" id="SSF46689">
    <property type="entry name" value="Homeodomain-like"/>
    <property type="match status" value="1"/>
</dbReference>
<keyword evidence="1" id="KW-0547">Nucleotide-binding</keyword>
<feature type="region of interest" description="Disordered" evidence="5">
    <location>
        <begin position="458"/>
        <end position="484"/>
    </location>
</feature>
<gene>
    <name evidence="8" type="ORF">Pla52o_43420</name>
</gene>
<evidence type="ECO:0000313" key="9">
    <source>
        <dbReference type="Proteomes" id="UP000316304"/>
    </source>
</evidence>
<comment type="caution">
    <text evidence="8">The sequence shown here is derived from an EMBL/GenBank/DDBJ whole genome shotgun (WGS) entry which is preliminary data.</text>
</comment>
<organism evidence="8 9">
    <name type="scientific">Novipirellula galeiformis</name>
    <dbReference type="NCBI Taxonomy" id="2528004"/>
    <lineage>
        <taxon>Bacteria</taxon>
        <taxon>Pseudomonadati</taxon>
        <taxon>Planctomycetota</taxon>
        <taxon>Planctomycetia</taxon>
        <taxon>Pirellulales</taxon>
        <taxon>Pirellulaceae</taxon>
        <taxon>Novipirellula</taxon>
    </lineage>
</organism>
<sequence length="484" mass="51550">MTAGTKIRNLMRLLDASDAPFWAIDPKGKLIYLSAATAKWLGIDGAHLLQRRAIAGSPLSNDPLDLLAATLSPPPGLDRRGTASLRVQPAGDANRRIAPIDVRFVRVGQGESGLTIAIGGQFSDRVADEELADAAAVRQQLDAWRKRHAGIATIATAGVSSSAKRLRARIQVASSVRTHIGLFGPTGCHSESIAMRIHQQSAPREAIAIVDGPLMDPELLDASIVPVVNQLASSPEAQATVLVRGLDEMPLDAQRHLVHLLLSHSGRLRLLGLGSDASCIDTNAISSTSTSNDANVSERAKPPVDAALADLLASLTVTIDPLSSRSEDIPLLAAAVVDARHAAGEGVGERLSRAALDALVIYPWPNNFEELDAAMRHAVRSATRDAIGPENFPLAIRSFRPGDVAQRRKVQSVSLDEMLESFELKMIHSALEASDGNRAAAARLLGITRSRLLRRIESVTSDPKHAQPTTTAKKPASPADREQT</sequence>
<dbReference type="Pfam" id="PF25601">
    <property type="entry name" value="AAA_lid_14"/>
    <property type="match status" value="1"/>
</dbReference>
<dbReference type="GO" id="GO:0006355">
    <property type="term" value="P:regulation of DNA-templated transcription"/>
    <property type="evidence" value="ECO:0007669"/>
    <property type="project" value="InterPro"/>
</dbReference>
<dbReference type="RefSeq" id="WP_146596406.1">
    <property type="nucleotide sequence ID" value="NZ_SJPT01000008.1"/>
</dbReference>
<keyword evidence="3" id="KW-0805">Transcription regulation</keyword>
<keyword evidence="8" id="KW-0560">Oxidoreductase</keyword>
<dbReference type="OrthoDB" id="231230at2"/>
<dbReference type="AlphaFoldDB" id="A0A5C6CAP2"/>
<dbReference type="GO" id="GO:0043565">
    <property type="term" value="F:sequence-specific DNA binding"/>
    <property type="evidence" value="ECO:0007669"/>
    <property type="project" value="InterPro"/>
</dbReference>
<protein>
    <submittedName>
        <fullName evidence="8">Limonene hydroxylase</fullName>
        <ecNumber evidence="8">1.14.14.51</ecNumber>
    </submittedName>
</protein>
<keyword evidence="2" id="KW-0067">ATP-binding</keyword>